<evidence type="ECO:0000313" key="2">
    <source>
        <dbReference type="Proteomes" id="UP000067689"/>
    </source>
</evidence>
<sequence>MLRRVRDPLVAVVVLAVVIAAGWWVSGTARAEVRSPLAAALAAAPAGTTVLGLTDWQRIRDVGSDDPGARDLTTRSVLDDLGDAVPNALGWSSDDVAWEAYVQDPTAAGVLVVAPGPDLSWSRLEAGFRRAGFADAGGGRWTASAEVLGTTGLGDQLADVRLLRRAGLLVAGSDSAAVEKVVRAATGRAPALTSVRRAVDTAAPLADADTVLLQAGSLGCEDAAVSAESADQAEAAQARAGRLAGYVYSGRALTDGGGSGPSAQTATFAMTFDDVARARRQAPVRERLATGPFVGRSGQVEDELRDPEVAVDQATVSLSFDRSADGTVLMLGAGALLFAAC</sequence>
<proteinExistence type="predicted"/>
<dbReference type="EMBL" id="CP011502">
    <property type="protein sequence ID" value="ALX05787.1"/>
    <property type="molecule type" value="Genomic_DNA"/>
</dbReference>
<name>A0A0U4CD18_9ACTN</name>
<reference evidence="1 2" key="1">
    <citation type="journal article" date="1991" name="Int. J. Syst. Bacteriol.">
        <title>Description of the erythromycin-producing bacterium Arthrobacter sp. strain NRRL B-3381 as Aeromicrobium erythreum gen. nov., sp. nov.</title>
        <authorList>
            <person name="Miller E.S."/>
            <person name="Woese C.R."/>
            <person name="Brenner S."/>
        </authorList>
    </citation>
    <scope>NUCLEOTIDE SEQUENCE [LARGE SCALE GENOMIC DNA]</scope>
    <source>
        <strain evidence="1 2">AR18</strain>
    </source>
</reference>
<dbReference type="PATRIC" id="fig|2041.4.peg.2991"/>
<gene>
    <name evidence="1" type="ORF">AERYTH_14335</name>
</gene>
<dbReference type="OrthoDB" id="3772356at2"/>
<accession>A0A0U4CD18</accession>
<evidence type="ECO:0008006" key="3">
    <source>
        <dbReference type="Google" id="ProtNLM"/>
    </source>
</evidence>
<dbReference type="AlphaFoldDB" id="A0A0U4CD18"/>
<dbReference type="KEGG" id="aer:AERYTH_14335"/>
<dbReference type="RefSeq" id="WP_067860129.1">
    <property type="nucleotide sequence ID" value="NZ_CP011502.1"/>
</dbReference>
<evidence type="ECO:0000313" key="1">
    <source>
        <dbReference type="EMBL" id="ALX05787.1"/>
    </source>
</evidence>
<keyword evidence="2" id="KW-1185">Reference proteome</keyword>
<dbReference type="Proteomes" id="UP000067689">
    <property type="component" value="Chromosome"/>
</dbReference>
<organism evidence="1 2">
    <name type="scientific">Aeromicrobium erythreum</name>
    <dbReference type="NCBI Taxonomy" id="2041"/>
    <lineage>
        <taxon>Bacteria</taxon>
        <taxon>Bacillati</taxon>
        <taxon>Actinomycetota</taxon>
        <taxon>Actinomycetes</taxon>
        <taxon>Propionibacteriales</taxon>
        <taxon>Nocardioidaceae</taxon>
        <taxon>Aeromicrobium</taxon>
    </lineage>
</organism>
<protein>
    <recommendedName>
        <fullName evidence="3">DUF3352 domain-containing protein</fullName>
    </recommendedName>
</protein>